<gene>
    <name evidence="6" type="ORF">DES53_101519</name>
</gene>
<protein>
    <submittedName>
        <fullName evidence="6">DNA repair photolyase</fullName>
    </submittedName>
</protein>
<dbReference type="GO" id="GO:0046872">
    <property type="term" value="F:metal ion binding"/>
    <property type="evidence" value="ECO:0007669"/>
    <property type="project" value="UniProtKB-KW"/>
</dbReference>
<dbReference type="OrthoDB" id="9785699at2"/>
<evidence type="ECO:0000313" key="7">
    <source>
        <dbReference type="Proteomes" id="UP000253426"/>
    </source>
</evidence>
<keyword evidence="7" id="KW-1185">Reference proteome</keyword>
<dbReference type="SUPFAM" id="SSF102114">
    <property type="entry name" value="Radical SAM enzymes"/>
    <property type="match status" value="1"/>
</dbReference>
<sequence length="355" mass="39389">MDPTAQPPTRPRGRGAGENPDQRFSQLHVTYEEGEAPAKVKTKFFIDHSQSVISKNDSPDIGFSISLNPYRGCEHGCAYCYARPTHEYLGFSAGLDFESRIMVKQDAPELLRAALAKPSYKPSTMALSGVTDCYQPVEKKLRITRRCLEVLAECRHPVSIITKNHLVVRDLDLLKELAKYQAVVVFFSITSLDPKLAHILEPRASAPQQRLEAMRTLHEAGIPVGVSSAPMIPAINDHEMPAILEAAAKCGAAGAAYTVVRLPFSVKEVFASWLDEYFPDRKEKVLGRIRECQGETLAHRDFGTRMHGEGVWAEQIEQVFRVSKIRSGIAARKIPKMSSASFRRPAMGGQMELGI</sequence>
<accession>A0A366HV38</accession>
<dbReference type="SMART" id="SM00729">
    <property type="entry name" value="Elp3"/>
    <property type="match status" value="1"/>
</dbReference>
<keyword evidence="3" id="KW-0411">Iron-sulfur</keyword>
<evidence type="ECO:0000313" key="6">
    <source>
        <dbReference type="EMBL" id="RBP47720.1"/>
    </source>
</evidence>
<feature type="region of interest" description="Disordered" evidence="4">
    <location>
        <begin position="1"/>
        <end position="22"/>
    </location>
</feature>
<proteinExistence type="predicted"/>
<dbReference type="Gene3D" id="3.80.30.30">
    <property type="match status" value="1"/>
</dbReference>
<dbReference type="InterPro" id="IPR006638">
    <property type="entry name" value="Elp3/MiaA/NifB-like_rSAM"/>
</dbReference>
<keyword evidence="1" id="KW-0479">Metal-binding</keyword>
<dbReference type="CDD" id="cd01335">
    <property type="entry name" value="Radical_SAM"/>
    <property type="match status" value="1"/>
</dbReference>
<evidence type="ECO:0000256" key="3">
    <source>
        <dbReference type="ARBA" id="ARBA00023014"/>
    </source>
</evidence>
<dbReference type="SFLD" id="SFLDS00029">
    <property type="entry name" value="Radical_SAM"/>
    <property type="match status" value="1"/>
</dbReference>
<dbReference type="PANTHER" id="PTHR43432:SF3">
    <property type="entry name" value="SLR0285 PROTEIN"/>
    <property type="match status" value="1"/>
</dbReference>
<dbReference type="InterPro" id="IPR007197">
    <property type="entry name" value="rSAM"/>
</dbReference>
<dbReference type="RefSeq" id="WP_113956636.1">
    <property type="nucleotide sequence ID" value="NZ_QNRR01000001.1"/>
</dbReference>
<feature type="domain" description="Radical SAM core" evidence="5">
    <location>
        <begin position="59"/>
        <end position="295"/>
    </location>
</feature>
<evidence type="ECO:0000256" key="4">
    <source>
        <dbReference type="SAM" id="MobiDB-lite"/>
    </source>
</evidence>
<dbReference type="InterPro" id="IPR058240">
    <property type="entry name" value="rSAM_sf"/>
</dbReference>
<dbReference type="SFLD" id="SFLDG01084">
    <property type="entry name" value="Uncharacterised_Radical_SAM_Su"/>
    <property type="match status" value="1"/>
</dbReference>
<evidence type="ECO:0000256" key="2">
    <source>
        <dbReference type="ARBA" id="ARBA00023004"/>
    </source>
</evidence>
<reference evidence="6 7" key="1">
    <citation type="submission" date="2018-06" db="EMBL/GenBank/DDBJ databases">
        <title>Genomic Encyclopedia of Type Strains, Phase IV (KMG-IV): sequencing the most valuable type-strain genomes for metagenomic binning, comparative biology and taxonomic classification.</title>
        <authorList>
            <person name="Goeker M."/>
        </authorList>
    </citation>
    <scope>NUCLEOTIDE SEQUENCE [LARGE SCALE GENOMIC DNA]</scope>
    <source>
        <strain evidence="6 7">DSM 25532</strain>
    </source>
</reference>
<dbReference type="GO" id="GO:0051536">
    <property type="term" value="F:iron-sulfur cluster binding"/>
    <property type="evidence" value="ECO:0007669"/>
    <property type="project" value="UniProtKB-KW"/>
</dbReference>
<evidence type="ECO:0000256" key="1">
    <source>
        <dbReference type="ARBA" id="ARBA00022723"/>
    </source>
</evidence>
<dbReference type="GO" id="GO:0016829">
    <property type="term" value="F:lyase activity"/>
    <property type="evidence" value="ECO:0007669"/>
    <property type="project" value="UniProtKB-KW"/>
</dbReference>
<dbReference type="EMBL" id="QNRR01000001">
    <property type="protein sequence ID" value="RBP47720.1"/>
    <property type="molecule type" value="Genomic_DNA"/>
</dbReference>
<dbReference type="InterPro" id="IPR040086">
    <property type="entry name" value="MJ0683-like"/>
</dbReference>
<name>A0A366HV38_9BACT</name>
<keyword evidence="2" id="KW-0408">Iron</keyword>
<dbReference type="PROSITE" id="PS51918">
    <property type="entry name" value="RADICAL_SAM"/>
    <property type="match status" value="1"/>
</dbReference>
<dbReference type="AlphaFoldDB" id="A0A366HV38"/>
<dbReference type="NCBIfam" id="NF033668">
    <property type="entry name" value="rSAM_PA0069"/>
    <property type="match status" value="1"/>
</dbReference>
<feature type="compositionally biased region" description="Pro residues" evidence="4">
    <location>
        <begin position="1"/>
        <end position="10"/>
    </location>
</feature>
<comment type="caution">
    <text evidence="6">The sequence shown here is derived from an EMBL/GenBank/DDBJ whole genome shotgun (WGS) entry which is preliminary data.</text>
</comment>
<organism evidence="6 7">
    <name type="scientific">Roseimicrobium gellanilyticum</name>
    <dbReference type="NCBI Taxonomy" id="748857"/>
    <lineage>
        <taxon>Bacteria</taxon>
        <taxon>Pseudomonadati</taxon>
        <taxon>Verrucomicrobiota</taxon>
        <taxon>Verrucomicrobiia</taxon>
        <taxon>Verrucomicrobiales</taxon>
        <taxon>Verrucomicrobiaceae</taxon>
        <taxon>Roseimicrobium</taxon>
    </lineage>
</organism>
<dbReference type="Pfam" id="PF04055">
    <property type="entry name" value="Radical_SAM"/>
    <property type="match status" value="1"/>
</dbReference>
<dbReference type="Proteomes" id="UP000253426">
    <property type="component" value="Unassembled WGS sequence"/>
</dbReference>
<keyword evidence="6" id="KW-0456">Lyase</keyword>
<evidence type="ECO:0000259" key="5">
    <source>
        <dbReference type="PROSITE" id="PS51918"/>
    </source>
</evidence>
<dbReference type="PANTHER" id="PTHR43432">
    <property type="entry name" value="SLR0285 PROTEIN"/>
    <property type="match status" value="1"/>
</dbReference>